<keyword evidence="6" id="KW-1185">Reference proteome</keyword>
<accession>A0A7I8KTY3</accession>
<evidence type="ECO:0000259" key="4">
    <source>
        <dbReference type="Pfam" id="PF23134"/>
    </source>
</evidence>
<feature type="domain" description="Activating signal cointegrator 1 third" evidence="4">
    <location>
        <begin position="252"/>
        <end position="304"/>
    </location>
</feature>
<dbReference type="InterPro" id="IPR039128">
    <property type="entry name" value="TRIP4-like"/>
</dbReference>
<evidence type="ECO:0000313" key="5">
    <source>
        <dbReference type="EMBL" id="CAA7401101.1"/>
    </source>
</evidence>
<dbReference type="GO" id="GO:0072344">
    <property type="term" value="P:rescue of stalled ribosome"/>
    <property type="evidence" value="ECO:0007669"/>
    <property type="project" value="InterPro"/>
</dbReference>
<dbReference type="EMBL" id="LR746271">
    <property type="protein sequence ID" value="CAA7401101.1"/>
    <property type="molecule type" value="Genomic_DNA"/>
</dbReference>
<evidence type="ECO:0000256" key="1">
    <source>
        <dbReference type="SAM" id="Coils"/>
    </source>
</evidence>
<proteinExistence type="predicted"/>
<dbReference type="PANTHER" id="PTHR12963">
    <property type="entry name" value="THYROID RECEPTOR INTERACTING PROTEIN RELATED"/>
    <property type="match status" value="1"/>
</dbReference>
<feature type="region of interest" description="Disordered" evidence="2">
    <location>
        <begin position="348"/>
        <end position="414"/>
    </location>
</feature>
<dbReference type="Pfam" id="PF23134">
    <property type="entry name" value="TRIP4_3rd"/>
    <property type="match status" value="1"/>
</dbReference>
<feature type="compositionally biased region" description="Basic and acidic residues" evidence="2">
    <location>
        <begin position="399"/>
        <end position="414"/>
    </location>
</feature>
<dbReference type="InterPro" id="IPR056993">
    <property type="entry name" value="TRIP4_3rd_dom"/>
</dbReference>
<dbReference type="AlphaFoldDB" id="A0A7I8KTY3"/>
<dbReference type="GO" id="GO:0045893">
    <property type="term" value="P:positive regulation of DNA-templated transcription"/>
    <property type="evidence" value="ECO:0007669"/>
    <property type="project" value="TreeGrafter"/>
</dbReference>
<organism evidence="5 6">
    <name type="scientific">Spirodela intermedia</name>
    <name type="common">Intermediate duckweed</name>
    <dbReference type="NCBI Taxonomy" id="51605"/>
    <lineage>
        <taxon>Eukaryota</taxon>
        <taxon>Viridiplantae</taxon>
        <taxon>Streptophyta</taxon>
        <taxon>Embryophyta</taxon>
        <taxon>Tracheophyta</taxon>
        <taxon>Spermatophyta</taxon>
        <taxon>Magnoliopsida</taxon>
        <taxon>Liliopsida</taxon>
        <taxon>Araceae</taxon>
        <taxon>Lemnoideae</taxon>
        <taxon>Spirodela</taxon>
    </lineage>
</organism>
<dbReference type="Pfam" id="PF06221">
    <property type="entry name" value="zf-C2HC5"/>
    <property type="match status" value="1"/>
</dbReference>
<dbReference type="Proteomes" id="UP000663760">
    <property type="component" value="Chromosome 8"/>
</dbReference>
<protein>
    <submittedName>
        <fullName evidence="5">Uncharacterized protein</fullName>
    </submittedName>
</protein>
<feature type="coiled-coil region" evidence="1">
    <location>
        <begin position="222"/>
        <end position="294"/>
    </location>
</feature>
<keyword evidence="1" id="KW-0175">Coiled coil</keyword>
<dbReference type="GO" id="GO:0005634">
    <property type="term" value="C:nucleus"/>
    <property type="evidence" value="ECO:0007669"/>
    <property type="project" value="InterPro"/>
</dbReference>
<dbReference type="InterPro" id="IPR009349">
    <property type="entry name" value="TRIP4/RQT4_C2HC5_Znf"/>
</dbReference>
<evidence type="ECO:0000313" key="6">
    <source>
        <dbReference type="Proteomes" id="UP000663760"/>
    </source>
</evidence>
<feature type="domain" description="TRIP4/RQT4 C2HC5-type zinc finger" evidence="3">
    <location>
        <begin position="168"/>
        <end position="207"/>
    </location>
</feature>
<dbReference type="GO" id="GO:0180022">
    <property type="term" value="C:RQC-trigger complex"/>
    <property type="evidence" value="ECO:0007669"/>
    <property type="project" value="InterPro"/>
</dbReference>
<sequence>MGSSGEWLETALMDLAGRIQAGLQLDPDVVSGLVAYCELAPPEDAREYLTNIIGPETSQDLVREYLQRRGCYVEPSTASSSSQPSSRLQAYIKPPAHDALTSGHKKQVKAPRERPASSGQNPKVQAESAPQVVGKAAGGGNPRRKKAGKVVSLAEASRGAIVFKQGNPCSCQARRHSLVGNCLACGKIVCEQEGEGPCSFCGALVLREGSSYAGLEGAGAPASNAEATAEAFTKRLVEYDRNSAARTTVIDDQSDYYEFEGNSWLSKEEKDLLAQKLKEQEEEEERRKKKVVMTFDLVGRKVLVNEDAPPELGSEHRILRPLENRESHRITPNPAARLQPIFVDAAAAAAPPRRVPENRGKQRPRLTKGLCLEISGRVQHSSSDLQRPAVAGGSSGRAPDSRDENAADRSHDYD</sequence>
<dbReference type="OrthoDB" id="338816at2759"/>
<evidence type="ECO:0000256" key="2">
    <source>
        <dbReference type="SAM" id="MobiDB-lite"/>
    </source>
</evidence>
<feature type="region of interest" description="Disordered" evidence="2">
    <location>
        <begin position="97"/>
        <end position="146"/>
    </location>
</feature>
<gene>
    <name evidence="5" type="ORF">SI8410_08011779</name>
</gene>
<evidence type="ECO:0000259" key="3">
    <source>
        <dbReference type="Pfam" id="PF06221"/>
    </source>
</evidence>
<name>A0A7I8KTY3_SPIIN</name>
<dbReference type="PANTHER" id="PTHR12963:SF4">
    <property type="entry name" value="ACTIVATING SIGNAL COINTEGRATOR 1"/>
    <property type="match status" value="1"/>
</dbReference>
<dbReference type="GO" id="GO:0008270">
    <property type="term" value="F:zinc ion binding"/>
    <property type="evidence" value="ECO:0007669"/>
    <property type="project" value="InterPro"/>
</dbReference>
<reference evidence="5" key="1">
    <citation type="submission" date="2020-02" db="EMBL/GenBank/DDBJ databases">
        <authorList>
            <person name="Scholz U."/>
            <person name="Mascher M."/>
            <person name="Fiebig A."/>
        </authorList>
    </citation>
    <scope>NUCLEOTIDE SEQUENCE</scope>
</reference>